<reference evidence="1 2" key="1">
    <citation type="journal article" date="2024" name="J Genomics">
        <title>Draft genome sequencing and assembly of Favolaschia claudopus CIRM-BRFM 2984 isolated from oak limbs.</title>
        <authorList>
            <person name="Navarro D."/>
            <person name="Drula E."/>
            <person name="Chaduli D."/>
            <person name="Cazenave R."/>
            <person name="Ahrendt S."/>
            <person name="Wang J."/>
            <person name="Lipzen A."/>
            <person name="Daum C."/>
            <person name="Barry K."/>
            <person name="Grigoriev I.V."/>
            <person name="Favel A."/>
            <person name="Rosso M.N."/>
            <person name="Martin F."/>
        </authorList>
    </citation>
    <scope>NUCLEOTIDE SEQUENCE [LARGE SCALE GENOMIC DNA]</scope>
    <source>
        <strain evidence="1 2">CIRM-BRFM 2984</strain>
    </source>
</reference>
<comment type="caution">
    <text evidence="1">The sequence shown here is derived from an EMBL/GenBank/DDBJ whole genome shotgun (WGS) entry which is preliminary data.</text>
</comment>
<dbReference type="AlphaFoldDB" id="A0AAW0BR33"/>
<sequence length="260" mass="28663">MCLPAFSSAIRRIVSSVFSRSQVYPISSPSPKARVGALNGIHHAFAECPQIHFPPQYFCRRAPHPNHSRRLGESCIGVSLVLVLAFALRPSTAPPLLPVFLAPISRIDDSALKVFCQPLSRANSRRSSSDSSQASDSQPLSLRSFYLYGRMWTAQRSLCQRLHPTTSNVSAPSYARTWVRPLAHPYSNQALLLCIPFALYGILAFPAIPAPSSYLPASRTRLLACIESPSRRRTSNSEHSPHLRSTARDTPVLSIDVFKA</sequence>
<evidence type="ECO:0000313" key="2">
    <source>
        <dbReference type="Proteomes" id="UP001362999"/>
    </source>
</evidence>
<accession>A0AAW0BR33</accession>
<name>A0AAW0BR33_9AGAR</name>
<proteinExistence type="predicted"/>
<organism evidence="1 2">
    <name type="scientific">Favolaschia claudopus</name>
    <dbReference type="NCBI Taxonomy" id="2862362"/>
    <lineage>
        <taxon>Eukaryota</taxon>
        <taxon>Fungi</taxon>
        <taxon>Dikarya</taxon>
        <taxon>Basidiomycota</taxon>
        <taxon>Agaricomycotina</taxon>
        <taxon>Agaricomycetes</taxon>
        <taxon>Agaricomycetidae</taxon>
        <taxon>Agaricales</taxon>
        <taxon>Marasmiineae</taxon>
        <taxon>Mycenaceae</taxon>
        <taxon>Favolaschia</taxon>
    </lineage>
</organism>
<gene>
    <name evidence="1" type="ORF">R3P38DRAFT_3518700</name>
</gene>
<dbReference type="Proteomes" id="UP001362999">
    <property type="component" value="Unassembled WGS sequence"/>
</dbReference>
<keyword evidence="2" id="KW-1185">Reference proteome</keyword>
<evidence type="ECO:0000313" key="1">
    <source>
        <dbReference type="EMBL" id="KAK7028588.1"/>
    </source>
</evidence>
<protein>
    <submittedName>
        <fullName evidence="1">Uncharacterized protein</fullName>
    </submittedName>
</protein>
<dbReference type="EMBL" id="JAWWNJ010000028">
    <property type="protein sequence ID" value="KAK7028588.1"/>
    <property type="molecule type" value="Genomic_DNA"/>
</dbReference>